<reference evidence="1" key="1">
    <citation type="journal article" date="2020" name="Nature">
        <title>Giant virus diversity and host interactions through global metagenomics.</title>
        <authorList>
            <person name="Schulz F."/>
            <person name="Roux S."/>
            <person name="Paez-Espino D."/>
            <person name="Jungbluth S."/>
            <person name="Walsh D.A."/>
            <person name="Denef V.J."/>
            <person name="McMahon K.D."/>
            <person name="Konstantinidis K.T."/>
            <person name="Eloe-Fadrosh E.A."/>
            <person name="Kyrpides N.C."/>
            <person name="Woyke T."/>
        </authorList>
    </citation>
    <scope>NUCLEOTIDE SEQUENCE</scope>
    <source>
        <strain evidence="1">GVMAG-S-1101165-83</strain>
    </source>
</reference>
<protein>
    <submittedName>
        <fullName evidence="1">Uncharacterized protein</fullName>
    </submittedName>
</protein>
<dbReference type="EMBL" id="MN740770">
    <property type="protein sequence ID" value="QHU10662.1"/>
    <property type="molecule type" value="Genomic_DNA"/>
</dbReference>
<proteinExistence type="predicted"/>
<evidence type="ECO:0000313" key="1">
    <source>
        <dbReference type="EMBL" id="QHU10662.1"/>
    </source>
</evidence>
<dbReference type="AlphaFoldDB" id="A0A6C0JY20"/>
<accession>A0A6C0JY20</accession>
<name>A0A6C0JY20_9ZZZZ</name>
<organism evidence="1">
    <name type="scientific">viral metagenome</name>
    <dbReference type="NCBI Taxonomy" id="1070528"/>
    <lineage>
        <taxon>unclassified sequences</taxon>
        <taxon>metagenomes</taxon>
        <taxon>organismal metagenomes</taxon>
    </lineage>
</organism>
<sequence length="206" mass="24041">MIILRASLIYLLINTREWSVTGFWSPFKHKNESPIKIDKTKELTEIKEITWDDGEVAWENMQEYHDINQTYIVKKRPLIKLLPVYKSTPLYEAIEMDQTKIASISAFVRTTYKETFNINTIISELDSKISNHYLIIPTEFVIISMLTGLAIAYNKTNETEKDRLEKLYILTELEDYHIKYAKMKRISMAIIIVLSCLTTKNVLPVG</sequence>